<evidence type="ECO:0000259" key="2">
    <source>
        <dbReference type="PROSITE" id="PS00028"/>
    </source>
</evidence>
<evidence type="ECO:0000256" key="1">
    <source>
        <dbReference type="SAM" id="MobiDB-lite"/>
    </source>
</evidence>
<feature type="region of interest" description="Disordered" evidence="1">
    <location>
        <begin position="447"/>
        <end position="501"/>
    </location>
</feature>
<feature type="compositionally biased region" description="Polar residues" evidence="1">
    <location>
        <begin position="1399"/>
        <end position="1415"/>
    </location>
</feature>
<proteinExistence type="predicted"/>
<dbReference type="InterPro" id="IPR013087">
    <property type="entry name" value="Znf_C2H2_type"/>
</dbReference>
<feature type="compositionally biased region" description="Basic residues" evidence="1">
    <location>
        <begin position="846"/>
        <end position="856"/>
    </location>
</feature>
<feature type="region of interest" description="Disordered" evidence="1">
    <location>
        <begin position="844"/>
        <end position="897"/>
    </location>
</feature>
<feature type="compositionally biased region" description="Pro residues" evidence="1">
    <location>
        <begin position="1360"/>
        <end position="1369"/>
    </location>
</feature>
<feature type="compositionally biased region" description="Acidic residues" evidence="1">
    <location>
        <begin position="862"/>
        <end position="872"/>
    </location>
</feature>
<feature type="compositionally biased region" description="Polar residues" evidence="1">
    <location>
        <begin position="472"/>
        <end position="489"/>
    </location>
</feature>
<gene>
    <name evidence="3" type="ORF">QQS21_012500</name>
</gene>
<accession>A0AAJ0CB25</accession>
<dbReference type="EMBL" id="JASWJB010000547">
    <property type="protein sequence ID" value="KAK2589820.1"/>
    <property type="molecule type" value="Genomic_DNA"/>
</dbReference>
<dbReference type="PROSITE" id="PS00028">
    <property type="entry name" value="ZINC_FINGER_C2H2_1"/>
    <property type="match status" value="2"/>
</dbReference>
<reference evidence="3" key="1">
    <citation type="submission" date="2023-06" db="EMBL/GenBank/DDBJ databases">
        <title>Conoideocrella luteorostrata (Hypocreales: Clavicipitaceae), a potential biocontrol fungus for elongate hemlock scale in United States Christmas tree production areas.</title>
        <authorList>
            <person name="Barrett H."/>
            <person name="Lovett B."/>
            <person name="Macias A.M."/>
            <person name="Stajich J.E."/>
            <person name="Kasson M.T."/>
        </authorList>
    </citation>
    <scope>NUCLEOTIDE SEQUENCE</scope>
    <source>
        <strain evidence="3">ARSEF 14590</strain>
    </source>
</reference>
<organism evidence="3 4">
    <name type="scientific">Conoideocrella luteorostrata</name>
    <dbReference type="NCBI Taxonomy" id="1105319"/>
    <lineage>
        <taxon>Eukaryota</taxon>
        <taxon>Fungi</taxon>
        <taxon>Dikarya</taxon>
        <taxon>Ascomycota</taxon>
        <taxon>Pezizomycotina</taxon>
        <taxon>Sordariomycetes</taxon>
        <taxon>Hypocreomycetidae</taxon>
        <taxon>Hypocreales</taxon>
        <taxon>Clavicipitaceae</taxon>
        <taxon>Conoideocrella</taxon>
    </lineage>
</organism>
<feature type="region of interest" description="Disordered" evidence="1">
    <location>
        <begin position="1360"/>
        <end position="1415"/>
    </location>
</feature>
<evidence type="ECO:0000313" key="3">
    <source>
        <dbReference type="EMBL" id="KAK2589820.1"/>
    </source>
</evidence>
<feature type="region of interest" description="Disordered" evidence="1">
    <location>
        <begin position="943"/>
        <end position="964"/>
    </location>
</feature>
<protein>
    <recommendedName>
        <fullName evidence="2">C2H2-type domain-containing protein</fullName>
    </recommendedName>
</protein>
<comment type="caution">
    <text evidence="3">The sequence shown here is derived from an EMBL/GenBank/DDBJ whole genome shotgun (WGS) entry which is preliminary data.</text>
</comment>
<feature type="domain" description="C2H2-type" evidence="2">
    <location>
        <begin position="1202"/>
        <end position="1225"/>
    </location>
</feature>
<dbReference type="Proteomes" id="UP001251528">
    <property type="component" value="Unassembled WGS sequence"/>
</dbReference>
<sequence>MESSSSNRCNSKVSLLPNSLRAAESIKMFTNGGLIQSCVESGQLGELEQNVLKDVNQSRKKGLGFFRKRRASEATEGLLEGTREILSHESIATTNSRSNAANAAVRTLAALDLTKGRVLIRGVLPTDDQDGDVAASDTVAWNPAASRVTECSTTQKQLEPRTAGNDVPPKCSTTNISAIESVKPPVLNPSVGKPVEPAIPVQRNSPTQIASVFLPTDDLTSLNAPTQNNLEPNSDLSQYSIPLYGSRNKRIWCFLAVSSGPWSIEDYSCRFTYVVHELKKAVDEHDTLRDRARFIDYDLRMVGSSALQAIPSILVKCNCRDMTKLRSLFNRTAGRRLYCYGSSSIRSRMFLDPPTAKPPFSLCYYPTDLDPTRYTAGKSISLISPRASLTRCGALIEYQGRYATVGLTLEIDGADKVLTVDHLFRDGIVEQKGIEMDVGPKSLAEMEHRLSSEQDGSGVWFNDSDDDYEEQTGASSKDTASPSTTSNVVPTAPSRDSGGAGNIEVMTGWERLRLSGHLLQSESAELVESSSAKDISKQYLDWACLSINSDNPNGKRCNYLVLDDGARIFLGTVADSPCIYASPVYLISAMLGVRKGRLLSGPSYLGSLPGQDLCQVWTLIMDGVDGIIPGECGSIVVDQETFDVYGHVIGSDAFGHGHIIPLSRTIRQIKARFNAHTVILPDASYPSLPRKNLVPTFSSYSQTPITSFRPSTEKQFDKRIAAAPSEKIASSSIPGPSKNMATNYNIGPHGVSAIECAQWQTVYDIAPSTSFSPPSWPFPAHQLDQLVPQNETSGQMSELPKGREEYMRELENSVAHADDWRYYGTGPDSFFKDLQALVRRTSVNQLRKRSRSRSRGRSVSGQDEEPYQEESEQNIKRKSTPHLSPPLGSSSSSRKPSLSINTTLATMGQNMASMWTSHSRSGSVSGVSPMASPRASFESLTVKNSLHRPRSKSEIPKPSTSAARMEGISGLVDTWSKTGKPPVARVSNVINLHADDDDDDDDDNHLYEDNEMSTNVIDDITPNLAGFQQHVIKLNPDLGNTHGYLVDRIARQQLVRYKLLLTAKVKHLGLGANCSCGPLCLALGGSANILDEKGDPKGLDPLSSGIEDDEGIPTEGAIDQESFPPDIPMPPVQYLPAELECQLCFQKKKFRKPSDWTKHVHEDVQPFTCTWDKCRDPKIFKRKADWVRHENEGHRHLEWWTCDVDDCRHTCYRRDNFLQHLVREHKFLEPLVKTKAAMKRAGSIMDPLWQKVEQCHTESTARPQDEPCRFCGKVFPTWKKLTVHVAKHMEQISLPVIRLAAAKAKELTADTIISPVQDLPLRQKMPFLPRESIPLPLPLRQNIPLLLPLRPNIPLPLPPRQNIPLPLNPSTPSAQFSSGQQQQQQNRPMRPGQMEHNFNGHQDVTSSPPINSSIP</sequence>
<evidence type="ECO:0000313" key="4">
    <source>
        <dbReference type="Proteomes" id="UP001251528"/>
    </source>
</evidence>
<feature type="domain" description="C2H2-type" evidence="2">
    <location>
        <begin position="1268"/>
        <end position="1288"/>
    </location>
</feature>
<dbReference type="PANTHER" id="PTHR35391">
    <property type="entry name" value="C2H2-TYPE DOMAIN-CONTAINING PROTEIN-RELATED"/>
    <property type="match status" value="1"/>
</dbReference>
<dbReference type="SMART" id="SM00355">
    <property type="entry name" value="ZnF_C2H2"/>
    <property type="match status" value="3"/>
</dbReference>
<dbReference type="PANTHER" id="PTHR35391:SF3">
    <property type="entry name" value="FINGER DOMAIN PROTEIN, PUTATIVE (AFU_ORTHOLOGUE AFUA_8G04300)-RELATED"/>
    <property type="match status" value="1"/>
</dbReference>
<name>A0AAJ0CB25_9HYPO</name>
<feature type="compositionally biased region" description="Polar residues" evidence="1">
    <location>
        <begin position="1370"/>
        <end position="1379"/>
    </location>
</feature>
<feature type="compositionally biased region" description="Low complexity" evidence="1">
    <location>
        <begin position="881"/>
        <end position="897"/>
    </location>
</feature>
<keyword evidence="4" id="KW-1185">Reference proteome</keyword>